<proteinExistence type="predicted"/>
<name>A0A1B9XX81_9FLAO</name>
<keyword evidence="3" id="KW-1185">Reference proteome</keyword>
<dbReference type="SUPFAM" id="SSF55729">
    <property type="entry name" value="Acyl-CoA N-acyltransferases (Nat)"/>
    <property type="match status" value="1"/>
</dbReference>
<dbReference type="Proteomes" id="UP000093186">
    <property type="component" value="Unassembled WGS sequence"/>
</dbReference>
<organism evidence="2 3">
    <name type="scientific">Tenacibaculum soleae</name>
    <dbReference type="NCBI Taxonomy" id="447689"/>
    <lineage>
        <taxon>Bacteria</taxon>
        <taxon>Pseudomonadati</taxon>
        <taxon>Bacteroidota</taxon>
        <taxon>Flavobacteriia</taxon>
        <taxon>Flavobacteriales</taxon>
        <taxon>Flavobacteriaceae</taxon>
        <taxon>Tenacibaculum</taxon>
    </lineage>
</organism>
<feature type="domain" description="N-acetyltransferase" evidence="1">
    <location>
        <begin position="28"/>
        <end position="173"/>
    </location>
</feature>
<dbReference type="InterPro" id="IPR016181">
    <property type="entry name" value="Acyl_CoA_acyltransferase"/>
</dbReference>
<dbReference type="PROSITE" id="PS51186">
    <property type="entry name" value="GNAT"/>
    <property type="match status" value="1"/>
</dbReference>
<dbReference type="EMBL" id="MAKX01000035">
    <property type="protein sequence ID" value="OCK42116.1"/>
    <property type="molecule type" value="Genomic_DNA"/>
</dbReference>
<evidence type="ECO:0000259" key="1">
    <source>
        <dbReference type="PROSITE" id="PS51186"/>
    </source>
</evidence>
<protein>
    <submittedName>
        <fullName evidence="2">GNAT family N-acetyltransferase</fullName>
    </submittedName>
</protein>
<dbReference type="InterPro" id="IPR000182">
    <property type="entry name" value="GNAT_dom"/>
</dbReference>
<evidence type="ECO:0000313" key="2">
    <source>
        <dbReference type="EMBL" id="OCK42116.1"/>
    </source>
</evidence>
<keyword evidence="2" id="KW-0808">Transferase</keyword>
<dbReference type="Gene3D" id="3.40.630.30">
    <property type="match status" value="1"/>
</dbReference>
<gene>
    <name evidence="2" type="ORF">BA195_12675</name>
</gene>
<dbReference type="AlphaFoldDB" id="A0A1B9XX81"/>
<sequence>MEIIKITKANTSQAKLFSKISVPSFLTAHGHSAPPKDMDAYIANNFKESDFIEELETPENEYYLLEYESQTAGYSKIIFNKTCKDVTAKNITYMSRLYLLEEFYGLGLGKKLFDFNVALCKENNQSGIWLNVWVENKKAIQFYKKVGFTIVGETDFQISASHSNPNHIMYLAF</sequence>
<dbReference type="CDD" id="cd04301">
    <property type="entry name" value="NAT_SF"/>
    <property type="match status" value="1"/>
</dbReference>
<dbReference type="GO" id="GO:0016747">
    <property type="term" value="F:acyltransferase activity, transferring groups other than amino-acyl groups"/>
    <property type="evidence" value="ECO:0007669"/>
    <property type="project" value="InterPro"/>
</dbReference>
<evidence type="ECO:0000313" key="3">
    <source>
        <dbReference type="Proteomes" id="UP000093186"/>
    </source>
</evidence>
<comment type="caution">
    <text evidence="2">The sequence shown here is derived from an EMBL/GenBank/DDBJ whole genome shotgun (WGS) entry which is preliminary data.</text>
</comment>
<accession>A0A1B9XX81</accession>
<dbReference type="Pfam" id="PF00583">
    <property type="entry name" value="Acetyltransf_1"/>
    <property type="match status" value="1"/>
</dbReference>
<reference evidence="2 3" key="1">
    <citation type="submission" date="2016-06" db="EMBL/GenBank/DDBJ databases">
        <title>Draft Genome Sequence of Tenacibaculum soleae UCD-KL19.</title>
        <authorList>
            <person name="Eisen J.A."/>
            <person name="Coil D.A."/>
            <person name="Lujan K.M."/>
        </authorList>
    </citation>
    <scope>NUCLEOTIDE SEQUENCE [LARGE SCALE GENOMIC DNA]</scope>
    <source>
        <strain evidence="2 3">UCD-KL19</strain>
    </source>
</reference>